<dbReference type="SUPFAM" id="SSF55874">
    <property type="entry name" value="ATPase domain of HSP90 chaperone/DNA topoisomerase II/histidine kinase"/>
    <property type="match status" value="1"/>
</dbReference>
<dbReference type="SMART" id="SM00387">
    <property type="entry name" value="HATPase_c"/>
    <property type="match status" value="1"/>
</dbReference>
<dbReference type="InterPro" id="IPR050482">
    <property type="entry name" value="Sensor_HK_TwoCompSys"/>
</dbReference>
<keyword evidence="4" id="KW-0808">Transferase</keyword>
<evidence type="ECO:0000256" key="2">
    <source>
        <dbReference type="ARBA" id="ARBA00012438"/>
    </source>
</evidence>
<keyword evidence="7" id="KW-0067">ATP-binding</keyword>
<keyword evidence="3" id="KW-0597">Phosphoprotein</keyword>
<evidence type="ECO:0000256" key="4">
    <source>
        <dbReference type="ARBA" id="ARBA00022679"/>
    </source>
</evidence>
<dbReference type="InterPro" id="IPR011712">
    <property type="entry name" value="Sig_transdc_His_kin_sub3_dim/P"/>
</dbReference>
<dbReference type="InterPro" id="IPR036890">
    <property type="entry name" value="HATPase_C_sf"/>
</dbReference>
<keyword evidence="6 11" id="KW-0418">Kinase</keyword>
<dbReference type="GO" id="GO:0016301">
    <property type="term" value="F:kinase activity"/>
    <property type="evidence" value="ECO:0007669"/>
    <property type="project" value="UniProtKB-KW"/>
</dbReference>
<dbReference type="EC" id="2.7.13.3" evidence="2"/>
<keyword evidence="8" id="KW-0902">Two-component regulatory system</keyword>
<protein>
    <recommendedName>
        <fullName evidence="2">histidine kinase</fullName>
        <ecNumber evidence="2">2.7.13.3</ecNumber>
    </recommendedName>
</protein>
<evidence type="ECO:0000256" key="6">
    <source>
        <dbReference type="ARBA" id="ARBA00022777"/>
    </source>
</evidence>
<sequence length="462" mass="49475">MDRIAHLLGADEDWRRPPPSPAQRRIDVLIAVAVYLLAALSIELMRSLNAFDGANSWGEVLTQHLVAASVGLLLVFRRSHPIIVAGLATLHLYVMGTLEPLVAGNLVMQVAYFFAVYTAVAWSRDRRALGYLLVAFVLTLVLWLAWMFALSSGLQDMYANLGVKPTEPAGLFSAPIAAVGWTTLNNLLFFGGAVLLGQVAWRGALHTQREVRYAETIRSQAARLRDQAVVAERLRIARELHDVVAHHVSVMGVQAAAARRVLTKNPDAAREALGAIEGSSRSAVGQMRELLGTLRSGELAADGATEESGHPDRAPQPDLDDLDELVAQATTPTCAVTYSLVEESPGAAGAVPPALQLTAYRIVQESLANVRRHSTATRASVVIRVDEELEVEVLDNGAPRPGTSGTGLGQQGMRERADLLGGTVEMGRRHGPGYRVRVTLPLSAQDQVRVPADATGAAGVVS</sequence>
<evidence type="ECO:0000313" key="11">
    <source>
        <dbReference type="EMBL" id="USQ80273.1"/>
    </source>
</evidence>
<keyword evidence="9" id="KW-1133">Transmembrane helix</keyword>
<dbReference type="Pfam" id="PF02518">
    <property type="entry name" value="HATPase_c"/>
    <property type="match status" value="1"/>
</dbReference>
<evidence type="ECO:0000256" key="1">
    <source>
        <dbReference type="ARBA" id="ARBA00000085"/>
    </source>
</evidence>
<dbReference type="PANTHER" id="PTHR24421">
    <property type="entry name" value="NITRATE/NITRITE SENSOR PROTEIN NARX-RELATED"/>
    <property type="match status" value="1"/>
</dbReference>
<dbReference type="PANTHER" id="PTHR24421:SF10">
    <property type="entry name" value="NITRATE_NITRITE SENSOR PROTEIN NARQ"/>
    <property type="match status" value="1"/>
</dbReference>
<dbReference type="RefSeq" id="WP_252593649.1">
    <property type="nucleotide sequence ID" value="NZ_CP099489.1"/>
</dbReference>
<feature type="transmembrane region" description="Helical" evidence="9">
    <location>
        <begin position="129"/>
        <end position="149"/>
    </location>
</feature>
<dbReference type="InterPro" id="IPR003594">
    <property type="entry name" value="HATPase_dom"/>
</dbReference>
<evidence type="ECO:0000256" key="9">
    <source>
        <dbReference type="SAM" id="Phobius"/>
    </source>
</evidence>
<feature type="domain" description="Histidine kinase/HSP90-like ATPase" evidence="10">
    <location>
        <begin position="354"/>
        <end position="444"/>
    </location>
</feature>
<evidence type="ECO:0000256" key="3">
    <source>
        <dbReference type="ARBA" id="ARBA00022553"/>
    </source>
</evidence>
<dbReference type="Gene3D" id="1.20.5.1930">
    <property type="match status" value="1"/>
</dbReference>
<accession>A0ABY4YU55</accession>
<dbReference type="Proteomes" id="UP001056455">
    <property type="component" value="Chromosome"/>
</dbReference>
<keyword evidence="12" id="KW-1185">Reference proteome</keyword>
<keyword evidence="9" id="KW-0812">Transmembrane</keyword>
<dbReference type="CDD" id="cd16917">
    <property type="entry name" value="HATPase_UhpB-NarQ-NarX-like"/>
    <property type="match status" value="1"/>
</dbReference>
<name>A0ABY4YU55_9MICO</name>
<feature type="transmembrane region" description="Helical" evidence="9">
    <location>
        <begin position="104"/>
        <end position="122"/>
    </location>
</feature>
<comment type="catalytic activity">
    <reaction evidence="1">
        <text>ATP + protein L-histidine = ADP + protein N-phospho-L-histidine.</text>
        <dbReference type="EC" id="2.7.13.3"/>
    </reaction>
</comment>
<proteinExistence type="predicted"/>
<feature type="transmembrane region" description="Helical" evidence="9">
    <location>
        <begin position="26"/>
        <end position="45"/>
    </location>
</feature>
<gene>
    <name evidence="11" type="ORF">NF556_01010</name>
</gene>
<dbReference type="EMBL" id="CP099489">
    <property type="protein sequence ID" value="USQ80273.1"/>
    <property type="molecule type" value="Genomic_DNA"/>
</dbReference>
<feature type="transmembrane region" description="Helical" evidence="9">
    <location>
        <begin position="169"/>
        <end position="196"/>
    </location>
</feature>
<evidence type="ECO:0000256" key="7">
    <source>
        <dbReference type="ARBA" id="ARBA00022840"/>
    </source>
</evidence>
<dbReference type="Pfam" id="PF07730">
    <property type="entry name" value="HisKA_3"/>
    <property type="match status" value="1"/>
</dbReference>
<reference evidence="11" key="1">
    <citation type="submission" date="2022-06" db="EMBL/GenBank/DDBJ databases">
        <title>Ornithinimicrobium HY1793.</title>
        <authorList>
            <person name="Huang Y."/>
        </authorList>
    </citation>
    <scope>NUCLEOTIDE SEQUENCE</scope>
    <source>
        <strain evidence="11">HY1793</strain>
    </source>
</reference>
<dbReference type="Gene3D" id="3.30.565.10">
    <property type="entry name" value="Histidine kinase-like ATPase, C-terminal domain"/>
    <property type="match status" value="1"/>
</dbReference>
<evidence type="ECO:0000256" key="5">
    <source>
        <dbReference type="ARBA" id="ARBA00022741"/>
    </source>
</evidence>
<keyword evidence="9" id="KW-0472">Membrane</keyword>
<evidence type="ECO:0000259" key="10">
    <source>
        <dbReference type="SMART" id="SM00387"/>
    </source>
</evidence>
<evidence type="ECO:0000256" key="8">
    <source>
        <dbReference type="ARBA" id="ARBA00023012"/>
    </source>
</evidence>
<keyword evidence="5" id="KW-0547">Nucleotide-binding</keyword>
<organism evidence="11 12">
    <name type="scientific">Ornithinimicrobium faecis</name>
    <dbReference type="NCBI Taxonomy" id="2934158"/>
    <lineage>
        <taxon>Bacteria</taxon>
        <taxon>Bacillati</taxon>
        <taxon>Actinomycetota</taxon>
        <taxon>Actinomycetes</taxon>
        <taxon>Micrococcales</taxon>
        <taxon>Ornithinimicrobiaceae</taxon>
        <taxon>Ornithinimicrobium</taxon>
    </lineage>
</organism>
<evidence type="ECO:0000313" key="12">
    <source>
        <dbReference type="Proteomes" id="UP001056455"/>
    </source>
</evidence>